<evidence type="ECO:0000313" key="7">
    <source>
        <dbReference type="EMBL" id="CAN90316.1"/>
    </source>
</evidence>
<feature type="domain" description="Intradiol ring-cleavage dioxygenases" evidence="6">
    <location>
        <begin position="82"/>
        <end position="232"/>
    </location>
</feature>
<sequence length="234" mass="25547">MKEGARFSTIPTRDDGRPTRRDVLTASLGGLGLTALGLGGLISKQLFAQPLVYDLPAPAPPDVVVAPTPACVEQPQTDSMEEGPFYAPNTPLKTDFRRPGHRGRELVLRGRVLDVRCRPIPGAVIDLWQADENALYDNIDYGYRGHQFTGPGGEFEVSTVFPKGYSILGLARSPHIHAKVQGAKTKLLTTQIFFPEDAESHARDPRFNPRLVADLRRTASGSPVATFDFVLEDA</sequence>
<evidence type="ECO:0000256" key="4">
    <source>
        <dbReference type="SAM" id="MobiDB-lite"/>
    </source>
</evidence>
<dbReference type="AlphaFoldDB" id="A9GLS6"/>
<keyword evidence="2 7" id="KW-0223">Dioxygenase</keyword>
<evidence type="ECO:0000256" key="1">
    <source>
        <dbReference type="ARBA" id="ARBA00007825"/>
    </source>
</evidence>
<keyword evidence="3" id="KW-0560">Oxidoreductase</keyword>
<keyword evidence="8" id="KW-1185">Reference proteome</keyword>
<dbReference type="OrthoDB" id="9800887at2"/>
<evidence type="ECO:0000256" key="3">
    <source>
        <dbReference type="ARBA" id="ARBA00023002"/>
    </source>
</evidence>
<dbReference type="SUPFAM" id="SSF49482">
    <property type="entry name" value="Aromatic compound dioxygenase"/>
    <property type="match status" value="1"/>
</dbReference>
<dbReference type="InterPro" id="IPR050770">
    <property type="entry name" value="Intradiol_RC_Dioxygenase"/>
</dbReference>
<keyword evidence="5" id="KW-1133">Transmembrane helix</keyword>
<feature type="transmembrane region" description="Helical" evidence="5">
    <location>
        <begin position="23"/>
        <end position="42"/>
    </location>
</feature>
<accession>A9GLS6</accession>
<dbReference type="eggNOG" id="COG3485">
    <property type="taxonomic scope" value="Bacteria"/>
</dbReference>
<dbReference type="KEGG" id="scl:sce0159"/>
<proteinExistence type="inferred from homology"/>
<dbReference type="InterPro" id="IPR000627">
    <property type="entry name" value="Intradiol_dOase_C"/>
</dbReference>
<feature type="region of interest" description="Disordered" evidence="4">
    <location>
        <begin position="74"/>
        <end position="93"/>
    </location>
</feature>
<dbReference type="GO" id="GO:0016702">
    <property type="term" value="F:oxidoreductase activity, acting on single donors with incorporation of molecular oxygen, incorporation of two atoms of oxygen"/>
    <property type="evidence" value="ECO:0007669"/>
    <property type="project" value="InterPro"/>
</dbReference>
<comment type="similarity">
    <text evidence="1">Belongs to the intradiol ring-cleavage dioxygenase family.</text>
</comment>
<evidence type="ECO:0000256" key="2">
    <source>
        <dbReference type="ARBA" id="ARBA00022964"/>
    </source>
</evidence>
<dbReference type="STRING" id="448385.sce0159"/>
<organism evidence="7 8">
    <name type="scientific">Sorangium cellulosum (strain So ce56)</name>
    <name type="common">Polyangium cellulosum (strain So ce56)</name>
    <dbReference type="NCBI Taxonomy" id="448385"/>
    <lineage>
        <taxon>Bacteria</taxon>
        <taxon>Pseudomonadati</taxon>
        <taxon>Myxococcota</taxon>
        <taxon>Polyangia</taxon>
        <taxon>Polyangiales</taxon>
        <taxon>Polyangiaceae</taxon>
        <taxon>Sorangium</taxon>
    </lineage>
</organism>
<dbReference type="RefSeq" id="WP_012232794.1">
    <property type="nucleotide sequence ID" value="NC_010162.1"/>
</dbReference>
<evidence type="ECO:0000259" key="6">
    <source>
        <dbReference type="Pfam" id="PF00775"/>
    </source>
</evidence>
<dbReference type="Gene3D" id="2.60.130.10">
    <property type="entry name" value="Aromatic compound dioxygenase"/>
    <property type="match status" value="1"/>
</dbReference>
<dbReference type="Pfam" id="PF00775">
    <property type="entry name" value="Dioxygenase_C"/>
    <property type="match status" value="1"/>
</dbReference>
<dbReference type="HOGENOM" id="CLU_027719_5_1_7"/>
<dbReference type="BioCyc" id="SCEL448385:SCE_RS00820-MONOMER"/>
<dbReference type="InterPro" id="IPR015889">
    <property type="entry name" value="Intradiol_dOase_core"/>
</dbReference>
<dbReference type="EMBL" id="AM746676">
    <property type="protein sequence ID" value="CAN90316.1"/>
    <property type="molecule type" value="Genomic_DNA"/>
</dbReference>
<dbReference type="PANTHER" id="PTHR33711:SF11">
    <property type="entry name" value="DIOXYGENASE"/>
    <property type="match status" value="1"/>
</dbReference>
<gene>
    <name evidence="7" type="primary">pcxB</name>
    <name evidence="7" type="ordered locus">sce0159</name>
</gene>
<evidence type="ECO:0000313" key="8">
    <source>
        <dbReference type="Proteomes" id="UP000002139"/>
    </source>
</evidence>
<name>A9GLS6_SORC5</name>
<dbReference type="PANTHER" id="PTHR33711">
    <property type="entry name" value="DIOXYGENASE, PUTATIVE (AFU_ORTHOLOGUE AFUA_2G02910)-RELATED"/>
    <property type="match status" value="1"/>
</dbReference>
<dbReference type="GO" id="GO:0008199">
    <property type="term" value="F:ferric iron binding"/>
    <property type="evidence" value="ECO:0007669"/>
    <property type="project" value="InterPro"/>
</dbReference>
<dbReference type="Proteomes" id="UP000002139">
    <property type="component" value="Chromosome"/>
</dbReference>
<keyword evidence="5" id="KW-0812">Transmembrane</keyword>
<evidence type="ECO:0000256" key="5">
    <source>
        <dbReference type="SAM" id="Phobius"/>
    </source>
</evidence>
<reference evidence="7 8" key="1">
    <citation type="journal article" date="2007" name="Nat. Biotechnol.">
        <title>Complete genome sequence of the myxobacterium Sorangium cellulosum.</title>
        <authorList>
            <person name="Schneiker S."/>
            <person name="Perlova O."/>
            <person name="Kaiser O."/>
            <person name="Gerth K."/>
            <person name="Alici A."/>
            <person name="Altmeyer M.O."/>
            <person name="Bartels D."/>
            <person name="Bekel T."/>
            <person name="Beyer S."/>
            <person name="Bode E."/>
            <person name="Bode H.B."/>
            <person name="Bolten C.J."/>
            <person name="Choudhuri J.V."/>
            <person name="Doss S."/>
            <person name="Elnakady Y.A."/>
            <person name="Frank B."/>
            <person name="Gaigalat L."/>
            <person name="Goesmann A."/>
            <person name="Groeger C."/>
            <person name="Gross F."/>
            <person name="Jelsbak L."/>
            <person name="Jelsbak L."/>
            <person name="Kalinowski J."/>
            <person name="Kegler C."/>
            <person name="Knauber T."/>
            <person name="Konietzny S."/>
            <person name="Kopp M."/>
            <person name="Krause L."/>
            <person name="Krug D."/>
            <person name="Linke B."/>
            <person name="Mahmud T."/>
            <person name="Martinez-Arias R."/>
            <person name="McHardy A.C."/>
            <person name="Merai M."/>
            <person name="Meyer F."/>
            <person name="Mormann S."/>
            <person name="Munoz-Dorado J."/>
            <person name="Perez J."/>
            <person name="Pradella S."/>
            <person name="Rachid S."/>
            <person name="Raddatz G."/>
            <person name="Rosenau F."/>
            <person name="Rueckert C."/>
            <person name="Sasse F."/>
            <person name="Scharfe M."/>
            <person name="Schuster S.C."/>
            <person name="Suen G."/>
            <person name="Treuner-Lange A."/>
            <person name="Velicer G.J."/>
            <person name="Vorholter F.-J."/>
            <person name="Weissman K.J."/>
            <person name="Welch R.D."/>
            <person name="Wenzel S.C."/>
            <person name="Whitworth D.E."/>
            <person name="Wilhelm S."/>
            <person name="Wittmann C."/>
            <person name="Bloecker H."/>
            <person name="Puehler A."/>
            <person name="Mueller R."/>
        </authorList>
    </citation>
    <scope>NUCLEOTIDE SEQUENCE [LARGE SCALE GENOMIC DNA]</scope>
    <source>
        <strain evidence="8">So ce56</strain>
    </source>
</reference>
<protein>
    <submittedName>
        <fullName evidence="7">Dioxygenase</fullName>
    </submittedName>
</protein>
<keyword evidence="5" id="KW-0472">Membrane</keyword>
<dbReference type="CDD" id="cd00421">
    <property type="entry name" value="intradiol_dioxygenase"/>
    <property type="match status" value="1"/>
</dbReference>